<feature type="domain" description="Tripartite ATP-independent periplasmic transporters DctQ component" evidence="10">
    <location>
        <begin position="31"/>
        <end position="157"/>
    </location>
</feature>
<proteinExistence type="inferred from homology"/>
<evidence type="ECO:0000256" key="6">
    <source>
        <dbReference type="ARBA" id="ARBA00022989"/>
    </source>
</evidence>
<evidence type="ECO:0000256" key="9">
    <source>
        <dbReference type="RuleBase" id="RU369079"/>
    </source>
</evidence>
<evidence type="ECO:0000256" key="7">
    <source>
        <dbReference type="ARBA" id="ARBA00023136"/>
    </source>
</evidence>
<evidence type="ECO:0000256" key="3">
    <source>
        <dbReference type="ARBA" id="ARBA00022475"/>
    </source>
</evidence>
<dbReference type="InterPro" id="IPR055348">
    <property type="entry name" value="DctQ"/>
</dbReference>
<reference evidence="11 12" key="1">
    <citation type="submission" date="2018-08" db="EMBL/GenBank/DDBJ databases">
        <title>Hydrogenophaga sp. LA-38 isolated from sludge.</title>
        <authorList>
            <person name="Im W.-T."/>
        </authorList>
    </citation>
    <scope>NUCLEOTIDE SEQUENCE [LARGE SCALE GENOMIC DNA]</scope>
    <source>
        <strain evidence="11 12">LA-38</strain>
    </source>
</reference>
<feature type="transmembrane region" description="Helical" evidence="9">
    <location>
        <begin position="21"/>
        <end position="40"/>
    </location>
</feature>
<keyword evidence="12" id="KW-1185">Reference proteome</keyword>
<comment type="function">
    <text evidence="9">Part of the tripartite ATP-independent periplasmic (TRAP) transport system.</text>
</comment>
<evidence type="ECO:0000259" key="10">
    <source>
        <dbReference type="Pfam" id="PF04290"/>
    </source>
</evidence>
<organism evidence="11 12">
    <name type="scientific">Hydrogenophaga borbori</name>
    <dbReference type="NCBI Taxonomy" id="2294117"/>
    <lineage>
        <taxon>Bacteria</taxon>
        <taxon>Pseudomonadati</taxon>
        <taxon>Pseudomonadota</taxon>
        <taxon>Betaproteobacteria</taxon>
        <taxon>Burkholderiales</taxon>
        <taxon>Comamonadaceae</taxon>
        <taxon>Hydrogenophaga</taxon>
    </lineage>
</organism>
<comment type="similarity">
    <text evidence="8 9">Belongs to the TRAP transporter small permease family.</text>
</comment>
<comment type="subcellular location">
    <subcellularLocation>
        <location evidence="1 9">Cell inner membrane</location>
        <topology evidence="1 9">Multi-pass membrane protein</topology>
    </subcellularLocation>
</comment>
<dbReference type="GO" id="GO:0015740">
    <property type="term" value="P:C4-dicarboxylate transport"/>
    <property type="evidence" value="ECO:0007669"/>
    <property type="project" value="TreeGrafter"/>
</dbReference>
<dbReference type="PANTHER" id="PTHR35011:SF2">
    <property type="entry name" value="2,3-DIKETO-L-GULONATE TRAP TRANSPORTER SMALL PERMEASE PROTEIN YIAM"/>
    <property type="match status" value="1"/>
</dbReference>
<feature type="transmembrane region" description="Helical" evidence="9">
    <location>
        <begin position="95"/>
        <end position="115"/>
    </location>
</feature>
<comment type="subunit">
    <text evidence="9">The complex comprises the extracytoplasmic solute receptor protein and the two transmembrane proteins.</text>
</comment>
<keyword evidence="6 9" id="KW-1133">Transmembrane helix</keyword>
<keyword evidence="3" id="KW-1003">Cell membrane</keyword>
<dbReference type="InterPro" id="IPR007387">
    <property type="entry name" value="TRAP_DctQ"/>
</dbReference>
<keyword evidence="4 9" id="KW-0997">Cell inner membrane</keyword>
<dbReference type="Proteomes" id="UP000261931">
    <property type="component" value="Unassembled WGS sequence"/>
</dbReference>
<feature type="transmembrane region" description="Helical" evidence="9">
    <location>
        <begin position="60"/>
        <end position="83"/>
    </location>
</feature>
<dbReference type="GO" id="GO:0005886">
    <property type="term" value="C:plasma membrane"/>
    <property type="evidence" value="ECO:0007669"/>
    <property type="project" value="UniProtKB-SubCell"/>
</dbReference>
<dbReference type="EMBL" id="QVLS01000003">
    <property type="protein sequence ID" value="RFP80210.1"/>
    <property type="molecule type" value="Genomic_DNA"/>
</dbReference>
<dbReference type="AlphaFoldDB" id="A0A372ELD8"/>
<dbReference type="PANTHER" id="PTHR35011">
    <property type="entry name" value="2,3-DIKETO-L-GULONATE TRAP TRANSPORTER SMALL PERMEASE PROTEIN YIAM"/>
    <property type="match status" value="1"/>
</dbReference>
<dbReference type="GO" id="GO:0022857">
    <property type="term" value="F:transmembrane transporter activity"/>
    <property type="evidence" value="ECO:0007669"/>
    <property type="project" value="UniProtKB-UniRule"/>
</dbReference>
<evidence type="ECO:0000256" key="2">
    <source>
        <dbReference type="ARBA" id="ARBA00022448"/>
    </source>
</evidence>
<evidence type="ECO:0000313" key="12">
    <source>
        <dbReference type="Proteomes" id="UP000261931"/>
    </source>
</evidence>
<sequence>MSLNVRRAYLGFANGCERLCALALTALMGAMALLGFFQVATRFVLHEPSPWSEEFLRRAMIWLVAIGLSIGFRYGSHICVDVINRVRAAWLRAFVRASVFLLSLVFLVTVAWIGADMAWRVRFQSFASVELSMTWAYAAIPVGAAFAAIALVAQFIAPSQDAPGQREFGGLACQE</sequence>
<keyword evidence="5 9" id="KW-0812">Transmembrane</keyword>
<dbReference type="Pfam" id="PF04290">
    <property type="entry name" value="DctQ"/>
    <property type="match status" value="1"/>
</dbReference>
<keyword evidence="2 9" id="KW-0813">Transport</keyword>
<comment type="caution">
    <text evidence="11">The sequence shown here is derived from an EMBL/GenBank/DDBJ whole genome shotgun (WGS) entry which is preliminary data.</text>
</comment>
<feature type="transmembrane region" description="Helical" evidence="9">
    <location>
        <begin position="135"/>
        <end position="157"/>
    </location>
</feature>
<evidence type="ECO:0000256" key="4">
    <source>
        <dbReference type="ARBA" id="ARBA00022519"/>
    </source>
</evidence>
<name>A0A372ELD8_9BURK</name>
<evidence type="ECO:0000256" key="8">
    <source>
        <dbReference type="ARBA" id="ARBA00038436"/>
    </source>
</evidence>
<evidence type="ECO:0000256" key="1">
    <source>
        <dbReference type="ARBA" id="ARBA00004429"/>
    </source>
</evidence>
<evidence type="ECO:0000256" key="5">
    <source>
        <dbReference type="ARBA" id="ARBA00022692"/>
    </source>
</evidence>
<gene>
    <name evidence="11" type="ORF">DY262_07160</name>
</gene>
<protein>
    <recommendedName>
        <fullName evidence="9">TRAP transporter small permease protein</fullName>
    </recommendedName>
</protein>
<evidence type="ECO:0000313" key="11">
    <source>
        <dbReference type="EMBL" id="RFP80210.1"/>
    </source>
</evidence>
<accession>A0A372ELD8</accession>
<keyword evidence="7 9" id="KW-0472">Membrane</keyword>